<dbReference type="InterPro" id="IPR013320">
    <property type="entry name" value="ConA-like_dom_sf"/>
</dbReference>
<dbReference type="OrthoDB" id="426657at2759"/>
<evidence type="ECO:0000256" key="3">
    <source>
        <dbReference type="ARBA" id="ARBA00022833"/>
    </source>
</evidence>
<dbReference type="SMART" id="SM00589">
    <property type="entry name" value="PRY"/>
    <property type="match status" value="1"/>
</dbReference>
<dbReference type="GeneTree" id="ENSGT00940000154395"/>
<dbReference type="Gene3D" id="2.60.120.920">
    <property type="match status" value="1"/>
</dbReference>
<name>A0A3B4ZQS5_9TELE</name>
<organism evidence="6">
    <name type="scientific">Stegastes partitus</name>
    <name type="common">bicolor damselfish</name>
    <dbReference type="NCBI Taxonomy" id="144197"/>
    <lineage>
        <taxon>Eukaryota</taxon>
        <taxon>Metazoa</taxon>
        <taxon>Chordata</taxon>
        <taxon>Craniata</taxon>
        <taxon>Vertebrata</taxon>
        <taxon>Euteleostomi</taxon>
        <taxon>Actinopterygii</taxon>
        <taxon>Neopterygii</taxon>
        <taxon>Teleostei</taxon>
        <taxon>Neoteleostei</taxon>
        <taxon>Acanthomorphata</taxon>
        <taxon>Ovalentaria</taxon>
        <taxon>Pomacentridae</taxon>
        <taxon>Stegastes</taxon>
    </lineage>
</organism>
<dbReference type="SMART" id="SM00449">
    <property type="entry name" value="SPRY"/>
    <property type="match status" value="1"/>
</dbReference>
<proteinExistence type="predicted"/>
<feature type="coiled-coil region" evidence="4">
    <location>
        <begin position="60"/>
        <end position="101"/>
    </location>
</feature>
<keyword evidence="3" id="KW-0862">Zinc</keyword>
<keyword evidence="2" id="KW-0863">Zinc-finger</keyword>
<dbReference type="PRINTS" id="PR01407">
    <property type="entry name" value="BUTYPHLNCDUF"/>
</dbReference>
<dbReference type="PROSITE" id="PS50188">
    <property type="entry name" value="B302_SPRY"/>
    <property type="match status" value="1"/>
</dbReference>
<sequence length="360" mass="41305">MQTKFKETLEKQEQKWENMEKTFKQIQEKARKTDDDCESIIVGVIDSLQKHYCSVKEMIGAQEKAAAAQLNASLQNLQEKMEEMKKRDAELDQLAQNENNADFLQKWSSLRLLCEKDVLHLFQEVPEDPLLPFELTKTAVEELGRQLEEFCDKEFATIFQISLSGAEPETRADFLQYACELSLDSQTAHKSLIISEGDKKVMQSSQEWKSPAHPYPQRFVKRQQVLCKEGLQADRCYYEVEVDGDVVEIALAYKGIDRKSQNKPSAFGANTNSWSLDRSKTYSVSHKADSVLLTTPPRHPRIGVYLKFKEGTLSFYEVSDSDGMTFLYKVDAEFTEPLYAGFWLGDKCSIRICDLTQNRP</sequence>
<evidence type="ECO:0000256" key="2">
    <source>
        <dbReference type="ARBA" id="ARBA00022771"/>
    </source>
</evidence>
<dbReference type="InterPro" id="IPR006574">
    <property type="entry name" value="PRY"/>
</dbReference>
<dbReference type="Pfam" id="PF25600">
    <property type="entry name" value="TRIM_CC"/>
    <property type="match status" value="1"/>
</dbReference>
<keyword evidence="1" id="KW-0479">Metal-binding</keyword>
<dbReference type="InterPro" id="IPR003879">
    <property type="entry name" value="Butyrophylin_SPRY"/>
</dbReference>
<dbReference type="InterPro" id="IPR043136">
    <property type="entry name" value="B30.2/SPRY_sf"/>
</dbReference>
<reference evidence="8" key="2">
    <citation type="submission" date="2025-04" db="UniProtKB">
        <authorList>
            <consortium name="RefSeq"/>
        </authorList>
    </citation>
    <scope>IDENTIFICATION</scope>
</reference>
<dbReference type="Proteomes" id="UP000694891">
    <property type="component" value="Unplaced"/>
</dbReference>
<evidence type="ECO:0000313" key="7">
    <source>
        <dbReference type="Proteomes" id="UP000694891"/>
    </source>
</evidence>
<dbReference type="GO" id="GO:0008270">
    <property type="term" value="F:zinc ion binding"/>
    <property type="evidence" value="ECO:0007669"/>
    <property type="project" value="UniProtKB-KW"/>
</dbReference>
<gene>
    <name evidence="8" type="primary">LOC103362889</name>
</gene>
<dbReference type="SUPFAM" id="SSF49899">
    <property type="entry name" value="Concanavalin A-like lectins/glucanases"/>
    <property type="match status" value="1"/>
</dbReference>
<dbReference type="GeneID" id="103362889"/>
<protein>
    <submittedName>
        <fullName evidence="6 8">Tripartite motif-containing protein 16-like</fullName>
    </submittedName>
</protein>
<dbReference type="PANTHER" id="PTHR25465">
    <property type="entry name" value="B-BOX DOMAIN CONTAINING"/>
    <property type="match status" value="1"/>
</dbReference>
<keyword evidence="7" id="KW-1185">Reference proteome</keyword>
<dbReference type="Pfam" id="PF13765">
    <property type="entry name" value="PRY"/>
    <property type="match status" value="1"/>
</dbReference>
<accession>A0A3B4ZQS5</accession>
<keyword evidence="4" id="KW-0175">Coiled coil</keyword>
<reference evidence="6" key="1">
    <citation type="submission" date="2023-09" db="UniProtKB">
        <authorList>
            <consortium name="Ensembl"/>
        </authorList>
    </citation>
    <scope>IDENTIFICATION</scope>
</reference>
<dbReference type="AlphaFoldDB" id="A0A3B4ZQS5"/>
<evidence type="ECO:0000313" key="6">
    <source>
        <dbReference type="Ensembl" id="ENSSPAP00000010086.1"/>
    </source>
</evidence>
<feature type="domain" description="B30.2/SPRY" evidence="5">
    <location>
        <begin position="161"/>
        <end position="359"/>
    </location>
</feature>
<dbReference type="InterPro" id="IPR051051">
    <property type="entry name" value="E3_ubiq-ligase_TRIM/RNF"/>
</dbReference>
<dbReference type="InterPro" id="IPR058030">
    <property type="entry name" value="TRIM8/14/16/25/29/45/65_CC"/>
</dbReference>
<dbReference type="GO" id="GO:0005737">
    <property type="term" value="C:cytoplasm"/>
    <property type="evidence" value="ECO:0007669"/>
    <property type="project" value="UniProtKB-ARBA"/>
</dbReference>
<dbReference type="STRING" id="144197.ENSSPAP00000010086"/>
<evidence type="ECO:0000256" key="4">
    <source>
        <dbReference type="SAM" id="Coils"/>
    </source>
</evidence>
<evidence type="ECO:0000313" key="8">
    <source>
        <dbReference type="RefSeq" id="XP_008287631.1"/>
    </source>
</evidence>
<evidence type="ECO:0000259" key="5">
    <source>
        <dbReference type="PROSITE" id="PS50188"/>
    </source>
</evidence>
<evidence type="ECO:0000256" key="1">
    <source>
        <dbReference type="ARBA" id="ARBA00022723"/>
    </source>
</evidence>
<dbReference type="InterPro" id="IPR003877">
    <property type="entry name" value="SPRY_dom"/>
</dbReference>
<dbReference type="RefSeq" id="XP_008287631.1">
    <property type="nucleotide sequence ID" value="XM_008289409.1"/>
</dbReference>
<dbReference type="InterPro" id="IPR001870">
    <property type="entry name" value="B30.2/SPRY"/>
</dbReference>
<dbReference type="Pfam" id="PF00622">
    <property type="entry name" value="SPRY"/>
    <property type="match status" value="1"/>
</dbReference>
<dbReference type="CDD" id="cd16040">
    <property type="entry name" value="SPRY_PRY_SNTX"/>
    <property type="match status" value="1"/>
</dbReference>
<dbReference type="Ensembl" id="ENSSPAT00000010265.1">
    <property type="protein sequence ID" value="ENSSPAP00000010086.1"/>
    <property type="gene ID" value="ENSSPAG00000007692.1"/>
</dbReference>
<dbReference type="PANTHER" id="PTHR25465:SF14">
    <property type="entry name" value="E3 UBIQUITIN-PROTEIN LIGASE TRIM65"/>
    <property type="match status" value="1"/>
</dbReference>